<evidence type="ECO:0000313" key="3">
    <source>
        <dbReference type="EMBL" id="GIJ68443.1"/>
    </source>
</evidence>
<dbReference type="EMBL" id="BOPH01000042">
    <property type="protein sequence ID" value="GIJ68443.1"/>
    <property type="molecule type" value="Genomic_DNA"/>
</dbReference>
<dbReference type="SUPFAM" id="SSF46785">
    <property type="entry name" value="Winged helix' DNA-binding domain"/>
    <property type="match status" value="1"/>
</dbReference>
<dbReference type="PANTHER" id="PTHR34293">
    <property type="entry name" value="HTH-TYPE TRANSCRIPTIONAL REGULATOR TRMBL2"/>
    <property type="match status" value="1"/>
</dbReference>
<protein>
    <submittedName>
        <fullName evidence="3">Transcriptional regulator</fullName>
    </submittedName>
</protein>
<dbReference type="InterPro" id="IPR016032">
    <property type="entry name" value="Sig_transdc_resp-reg_C-effctor"/>
</dbReference>
<organism evidence="3 4">
    <name type="scientific">Virgisporangium ochraceum</name>
    <dbReference type="NCBI Taxonomy" id="65505"/>
    <lineage>
        <taxon>Bacteria</taxon>
        <taxon>Bacillati</taxon>
        <taxon>Actinomycetota</taxon>
        <taxon>Actinomycetes</taxon>
        <taxon>Micromonosporales</taxon>
        <taxon>Micromonosporaceae</taxon>
        <taxon>Virgisporangium</taxon>
    </lineage>
</organism>
<feature type="domain" description="HTH luxR-type" evidence="2">
    <location>
        <begin position="267"/>
        <end position="332"/>
    </location>
</feature>
<dbReference type="PANTHER" id="PTHR34293:SF1">
    <property type="entry name" value="HTH-TYPE TRANSCRIPTIONAL REGULATOR TRMBL2"/>
    <property type="match status" value="1"/>
</dbReference>
<accession>A0A8J4EBG5</accession>
<dbReference type="CDD" id="cd06170">
    <property type="entry name" value="LuxR_C_like"/>
    <property type="match status" value="1"/>
</dbReference>
<comment type="caution">
    <text evidence="3">The sequence shown here is derived from an EMBL/GenBank/DDBJ whole genome shotgun (WGS) entry which is preliminary data.</text>
</comment>
<dbReference type="AlphaFoldDB" id="A0A8J4EBG5"/>
<dbReference type="GO" id="GO:0006355">
    <property type="term" value="P:regulation of DNA-templated transcription"/>
    <property type="evidence" value="ECO:0007669"/>
    <property type="project" value="InterPro"/>
</dbReference>
<dbReference type="SUPFAM" id="SSF46894">
    <property type="entry name" value="C-terminal effector domain of the bipartite response regulators"/>
    <property type="match status" value="1"/>
</dbReference>
<name>A0A8J4EBG5_9ACTN</name>
<dbReference type="InterPro" id="IPR036388">
    <property type="entry name" value="WH-like_DNA-bd_sf"/>
</dbReference>
<dbReference type="Pfam" id="PF00196">
    <property type="entry name" value="GerE"/>
    <property type="match status" value="1"/>
</dbReference>
<dbReference type="Gene3D" id="1.10.10.10">
    <property type="entry name" value="Winged helix-like DNA-binding domain superfamily/Winged helix DNA-binding domain"/>
    <property type="match status" value="2"/>
</dbReference>
<evidence type="ECO:0000256" key="1">
    <source>
        <dbReference type="SAM" id="MobiDB-lite"/>
    </source>
</evidence>
<dbReference type="InterPro" id="IPR051797">
    <property type="entry name" value="TrmB-like"/>
</dbReference>
<proteinExistence type="predicted"/>
<gene>
    <name evidence="3" type="ORF">Voc01_033600</name>
</gene>
<reference evidence="3" key="1">
    <citation type="submission" date="2021-01" db="EMBL/GenBank/DDBJ databases">
        <title>Whole genome shotgun sequence of Virgisporangium ochraceum NBRC 16418.</title>
        <authorList>
            <person name="Komaki H."/>
            <person name="Tamura T."/>
        </authorList>
    </citation>
    <scope>NUCLEOTIDE SEQUENCE</scope>
    <source>
        <strain evidence="3">NBRC 16418</strain>
    </source>
</reference>
<dbReference type="PROSITE" id="PS50043">
    <property type="entry name" value="HTH_LUXR_2"/>
    <property type="match status" value="1"/>
</dbReference>
<feature type="region of interest" description="Disordered" evidence="1">
    <location>
        <begin position="96"/>
        <end position="116"/>
    </location>
</feature>
<dbReference type="Proteomes" id="UP000635606">
    <property type="component" value="Unassembled WGS sequence"/>
</dbReference>
<dbReference type="InterPro" id="IPR000792">
    <property type="entry name" value="Tscrpt_reg_LuxR_C"/>
</dbReference>
<sequence>MRHADGSRPGPLAPSLAAWGLSADADLIYRCMLGTGSWTARQLERTLGMAWHRVARGLDELMSVGAVDHRPGDGRRVVRWTPVAPHHVIPALRQRRHRSAGLGQRPHRIDHILPDPVRLGDGMRHLPSRQLTRARLAELIRTVRYEHLAMQPEQVYEEASARSAVPMDRTLLDSGVRMRVLGSLPADAEDPLVEHGRQADEPRPEYRQAIERPVKLIVMDRRTALLPVSPDDLDHGYLEITEEAVVAALVALFERQWEDAARIRQEHHVPRISLTERERTLLTLLAKGDTDESAAQAMRISRRTVSNTVRDLMDRLGVDNRFQLGLAIGAQYLVEPSRSPAAMAKEVDL</sequence>
<keyword evidence="4" id="KW-1185">Reference proteome</keyword>
<evidence type="ECO:0000313" key="4">
    <source>
        <dbReference type="Proteomes" id="UP000635606"/>
    </source>
</evidence>
<dbReference type="PRINTS" id="PR00038">
    <property type="entry name" value="HTHLUXR"/>
</dbReference>
<dbReference type="InterPro" id="IPR036390">
    <property type="entry name" value="WH_DNA-bd_sf"/>
</dbReference>
<evidence type="ECO:0000259" key="2">
    <source>
        <dbReference type="PROSITE" id="PS50043"/>
    </source>
</evidence>
<dbReference type="GO" id="GO:0003677">
    <property type="term" value="F:DNA binding"/>
    <property type="evidence" value="ECO:0007669"/>
    <property type="project" value="InterPro"/>
</dbReference>
<dbReference type="SMART" id="SM00421">
    <property type="entry name" value="HTH_LUXR"/>
    <property type="match status" value="1"/>
</dbReference>